<proteinExistence type="predicted"/>
<name>A0A200PT06_MACCD</name>
<dbReference type="InterPro" id="IPR001810">
    <property type="entry name" value="F-box_dom"/>
</dbReference>
<protein>
    <submittedName>
        <fullName evidence="3">F-box domain</fullName>
    </submittedName>
</protein>
<gene>
    <name evidence="3" type="ORF">BVC80_1797g27</name>
</gene>
<comment type="caution">
    <text evidence="3">The sequence shown here is derived from an EMBL/GenBank/DDBJ whole genome shotgun (WGS) entry which is preliminary data.</text>
</comment>
<dbReference type="InterPro" id="IPR006553">
    <property type="entry name" value="Leu-rich_rpt_Cys-con_subtyp"/>
</dbReference>
<evidence type="ECO:0000313" key="3">
    <source>
        <dbReference type="EMBL" id="OVA01344.1"/>
    </source>
</evidence>
<dbReference type="OrthoDB" id="550575at2759"/>
<dbReference type="SUPFAM" id="SSF81383">
    <property type="entry name" value="F-box domain"/>
    <property type="match status" value="1"/>
</dbReference>
<evidence type="ECO:0000259" key="2">
    <source>
        <dbReference type="Pfam" id="PF00646"/>
    </source>
</evidence>
<dbReference type="Gene3D" id="3.80.10.10">
    <property type="entry name" value="Ribonuclease Inhibitor"/>
    <property type="match status" value="1"/>
</dbReference>
<keyword evidence="4" id="KW-1185">Reference proteome</keyword>
<dbReference type="SMART" id="SM00367">
    <property type="entry name" value="LRR_CC"/>
    <property type="match status" value="3"/>
</dbReference>
<dbReference type="Gene3D" id="1.20.1280.50">
    <property type="match status" value="1"/>
</dbReference>
<dbReference type="FunCoup" id="A0A200PT06">
    <property type="interactions" value="679"/>
</dbReference>
<feature type="domain" description="F-box" evidence="2">
    <location>
        <begin position="15"/>
        <end position="56"/>
    </location>
</feature>
<sequence>MAKVARRDESTNSDWAELTHECLMNILSRLSLEERWKGAMFVCKSWFHACKDPPLFSVFDLETVFESGTESSLWWSPDFERKIDSMLQSVVNWSGGVIIKEIRIRHCSDQSLSFVAERCPNLQVLAIKSCPNVTNTSIAKIASGCPMLMELDISYCYKISHESLKLIGSHCPNLKILKRNLMNSLDPSQHLGIVPKEYLKASPRCGNKEAAAIGKFMPNLEHLELRFSKLSPYGFTSSRQGCCELKYLDLFGCPNLSSQLIEEAEKLMINRREVKKAEKELKTAKEELKKAKEELKRVEEELKKAKEEHKRLQRAVENLGGGGPKRDQSRRLE</sequence>
<feature type="region of interest" description="Disordered" evidence="1">
    <location>
        <begin position="306"/>
        <end position="333"/>
    </location>
</feature>
<dbReference type="Proteomes" id="UP000195402">
    <property type="component" value="Unassembled WGS sequence"/>
</dbReference>
<dbReference type="InterPro" id="IPR032675">
    <property type="entry name" value="LRR_dom_sf"/>
</dbReference>
<feature type="compositionally biased region" description="Basic and acidic residues" evidence="1">
    <location>
        <begin position="324"/>
        <end position="333"/>
    </location>
</feature>
<dbReference type="STRING" id="56857.A0A200PT06"/>
<evidence type="ECO:0000313" key="4">
    <source>
        <dbReference type="Proteomes" id="UP000195402"/>
    </source>
</evidence>
<dbReference type="EMBL" id="MVGT01004128">
    <property type="protein sequence ID" value="OVA01344.1"/>
    <property type="molecule type" value="Genomic_DNA"/>
</dbReference>
<reference evidence="3 4" key="1">
    <citation type="journal article" date="2017" name="Mol. Plant">
        <title>The Genome of Medicinal Plant Macleaya cordata Provides New Insights into Benzylisoquinoline Alkaloids Metabolism.</title>
        <authorList>
            <person name="Liu X."/>
            <person name="Liu Y."/>
            <person name="Huang P."/>
            <person name="Ma Y."/>
            <person name="Qing Z."/>
            <person name="Tang Q."/>
            <person name="Cao H."/>
            <person name="Cheng P."/>
            <person name="Zheng Y."/>
            <person name="Yuan Z."/>
            <person name="Zhou Y."/>
            <person name="Liu J."/>
            <person name="Tang Z."/>
            <person name="Zhuo Y."/>
            <person name="Zhang Y."/>
            <person name="Yu L."/>
            <person name="Huang J."/>
            <person name="Yang P."/>
            <person name="Peng Q."/>
            <person name="Zhang J."/>
            <person name="Jiang W."/>
            <person name="Zhang Z."/>
            <person name="Lin K."/>
            <person name="Ro D.K."/>
            <person name="Chen X."/>
            <person name="Xiong X."/>
            <person name="Shang Y."/>
            <person name="Huang S."/>
            <person name="Zeng J."/>
        </authorList>
    </citation>
    <scope>NUCLEOTIDE SEQUENCE [LARGE SCALE GENOMIC DNA]</scope>
    <source>
        <strain evidence="4">cv. BLH2017</strain>
        <tissue evidence="3">Root</tissue>
    </source>
</reference>
<dbReference type="InParanoid" id="A0A200PT06"/>
<dbReference type="SUPFAM" id="SSF52047">
    <property type="entry name" value="RNI-like"/>
    <property type="match status" value="1"/>
</dbReference>
<accession>A0A200PT06</accession>
<dbReference type="InterPro" id="IPR036047">
    <property type="entry name" value="F-box-like_dom_sf"/>
</dbReference>
<dbReference type="Pfam" id="PF00646">
    <property type="entry name" value="F-box"/>
    <property type="match status" value="1"/>
</dbReference>
<evidence type="ECO:0000256" key="1">
    <source>
        <dbReference type="SAM" id="MobiDB-lite"/>
    </source>
</evidence>
<dbReference type="PANTHER" id="PTHR38926:SF5">
    <property type="entry name" value="F-BOX AND LEUCINE-RICH REPEAT PROTEIN 6"/>
    <property type="match status" value="1"/>
</dbReference>
<dbReference type="AlphaFoldDB" id="A0A200PT06"/>
<dbReference type="PANTHER" id="PTHR38926">
    <property type="entry name" value="F-BOX DOMAIN CONTAINING PROTEIN, EXPRESSED"/>
    <property type="match status" value="1"/>
</dbReference>
<organism evidence="3 4">
    <name type="scientific">Macleaya cordata</name>
    <name type="common">Five-seeded plume-poppy</name>
    <name type="synonym">Bocconia cordata</name>
    <dbReference type="NCBI Taxonomy" id="56857"/>
    <lineage>
        <taxon>Eukaryota</taxon>
        <taxon>Viridiplantae</taxon>
        <taxon>Streptophyta</taxon>
        <taxon>Embryophyta</taxon>
        <taxon>Tracheophyta</taxon>
        <taxon>Spermatophyta</taxon>
        <taxon>Magnoliopsida</taxon>
        <taxon>Ranunculales</taxon>
        <taxon>Papaveraceae</taxon>
        <taxon>Papaveroideae</taxon>
        <taxon>Macleaya</taxon>
    </lineage>
</organism>